<dbReference type="FunFam" id="1.10.8.50:FF:000009">
    <property type="entry name" value="Formamidopyrimidine-DNA glycosylase"/>
    <property type="match status" value="1"/>
</dbReference>
<comment type="similarity">
    <text evidence="2">Belongs to the FPG family.</text>
</comment>
<dbReference type="PROSITE" id="PS51068">
    <property type="entry name" value="FPG_CAT"/>
    <property type="match status" value="1"/>
</dbReference>
<dbReference type="Gene3D" id="1.10.8.50">
    <property type="match status" value="1"/>
</dbReference>
<dbReference type="Gene3D" id="3.20.190.10">
    <property type="entry name" value="MutM-like, N-terminal"/>
    <property type="match status" value="1"/>
</dbReference>
<dbReference type="SUPFAM" id="SSF46946">
    <property type="entry name" value="S13-like H2TH domain"/>
    <property type="match status" value="1"/>
</dbReference>
<dbReference type="SMART" id="SM01232">
    <property type="entry name" value="H2TH"/>
    <property type="match status" value="1"/>
</dbReference>
<dbReference type="GO" id="GO:0006284">
    <property type="term" value="P:base-excision repair"/>
    <property type="evidence" value="ECO:0007669"/>
    <property type="project" value="InterPro"/>
</dbReference>
<evidence type="ECO:0000256" key="4">
    <source>
        <dbReference type="ARBA" id="ARBA00022801"/>
    </source>
</evidence>
<dbReference type="Pfam" id="PF06831">
    <property type="entry name" value="H2TH"/>
    <property type="match status" value="1"/>
</dbReference>
<keyword evidence="8" id="KW-0511">Multifunctional enzyme</keyword>
<evidence type="ECO:0000313" key="12">
    <source>
        <dbReference type="EMBL" id="ORZ10709.1"/>
    </source>
</evidence>
<keyword evidence="9" id="KW-0326">Glycosidase</keyword>
<evidence type="ECO:0000256" key="1">
    <source>
        <dbReference type="ARBA" id="ARBA00001668"/>
    </source>
</evidence>
<dbReference type="OrthoDB" id="444592at2759"/>
<dbReference type="InterPro" id="IPR035937">
    <property type="entry name" value="FPG_N"/>
</dbReference>
<evidence type="ECO:0000313" key="13">
    <source>
        <dbReference type="Proteomes" id="UP000193560"/>
    </source>
</evidence>
<dbReference type="SMART" id="SM00898">
    <property type="entry name" value="Fapy_DNA_glyco"/>
    <property type="match status" value="1"/>
</dbReference>
<keyword evidence="6" id="KW-0234">DNA repair</keyword>
<feature type="domain" description="Formamidopyrimidine-DNA glycosylase catalytic" evidence="11">
    <location>
        <begin position="2"/>
        <end position="126"/>
    </location>
</feature>
<dbReference type="STRING" id="90262.A0A1X2I6V6"/>
<evidence type="ECO:0000256" key="5">
    <source>
        <dbReference type="ARBA" id="ARBA00023125"/>
    </source>
</evidence>
<gene>
    <name evidence="12" type="ORF">BCR42DRAFT_421859</name>
</gene>
<protein>
    <submittedName>
        <fullName evidence="12">DNA glycosylase/AP lyase</fullName>
    </submittedName>
</protein>
<dbReference type="EMBL" id="MCGE01000023">
    <property type="protein sequence ID" value="ORZ10709.1"/>
    <property type="molecule type" value="Genomic_DNA"/>
</dbReference>
<feature type="region of interest" description="Disordered" evidence="10">
    <location>
        <begin position="293"/>
        <end position="333"/>
    </location>
</feature>
<sequence>MPEIAEVEHARRECERYCLSRQITDIKTVADDLIFVRMPHEEFAKALKGRTVVDTKRWGKYFVVLFDKGPHLVAHFGMTGDLKFKHDLKPDQEWPPRFWKTIITFGPKNGQTESTTVAFCDPRRLGRLRLVSGDPLASEPISKLGFDPLHNLPSIDDFSAMVGKRAVPIKALLLDQAFSAGVGNWIADEILYHSRIHPAQYSNSLTKQECEVLRQQMEKVCRLAVEAEADESLLPEDWLMTYRWNKGKGKGAGVLPNGHKLAFETVGGRTSAFAPSLQKLRGSRIAKKIVRKRSAEANEDDGADNIKTEMDGSANRKRTRQTRSNSSKVDVAIDTVSKKARSVKVEFVETKPRRTSSRTTRSTRK</sequence>
<reference evidence="12 13" key="1">
    <citation type="submission" date="2016-07" db="EMBL/GenBank/DDBJ databases">
        <title>Pervasive Adenine N6-methylation of Active Genes in Fungi.</title>
        <authorList>
            <consortium name="DOE Joint Genome Institute"/>
            <person name="Mondo S.J."/>
            <person name="Dannebaum R.O."/>
            <person name="Kuo R.C."/>
            <person name="Labutti K."/>
            <person name="Haridas S."/>
            <person name="Kuo A."/>
            <person name="Salamov A."/>
            <person name="Ahrendt S.R."/>
            <person name="Lipzen A."/>
            <person name="Sullivan W."/>
            <person name="Andreopoulos W.B."/>
            <person name="Clum A."/>
            <person name="Lindquist E."/>
            <person name="Daum C."/>
            <person name="Ramamoorthy G.K."/>
            <person name="Gryganskyi A."/>
            <person name="Culley D."/>
            <person name="Magnuson J.K."/>
            <person name="James T.Y."/>
            <person name="O'Malley M.A."/>
            <person name="Stajich J.E."/>
            <person name="Spatafora J.W."/>
            <person name="Visel A."/>
            <person name="Grigoriev I.V."/>
        </authorList>
    </citation>
    <scope>NUCLEOTIDE SEQUENCE [LARGE SCALE GENOMIC DNA]</scope>
    <source>
        <strain evidence="12 13">NRRL 1336</strain>
    </source>
</reference>
<dbReference type="PANTHER" id="PTHR22993">
    <property type="entry name" value="FORMAMIDOPYRIMIDINE-DNA GLYCOSYLASE"/>
    <property type="match status" value="1"/>
</dbReference>
<evidence type="ECO:0000259" key="11">
    <source>
        <dbReference type="PROSITE" id="PS51068"/>
    </source>
</evidence>
<dbReference type="PANTHER" id="PTHR22993:SF9">
    <property type="entry name" value="FORMAMIDOPYRIMIDINE-DNA GLYCOSYLASE"/>
    <property type="match status" value="1"/>
</dbReference>
<keyword evidence="4" id="KW-0378">Hydrolase</keyword>
<keyword evidence="7 12" id="KW-0456">Lyase</keyword>
<dbReference type="InterPro" id="IPR010979">
    <property type="entry name" value="Ribosomal_uS13-like_H2TH"/>
</dbReference>
<keyword evidence="5" id="KW-0238">DNA-binding</keyword>
<evidence type="ECO:0000256" key="8">
    <source>
        <dbReference type="ARBA" id="ARBA00023268"/>
    </source>
</evidence>
<comment type="caution">
    <text evidence="12">The sequence shown here is derived from an EMBL/GenBank/DDBJ whole genome shotgun (WGS) entry which is preliminary data.</text>
</comment>
<comment type="catalytic activity">
    <reaction evidence="1">
        <text>Hydrolysis of DNA containing ring-opened 7-methylguanine residues, releasing 2,6-diamino-4-hydroxy-5-(N-methyl)formamidopyrimidine.</text>
        <dbReference type="EC" id="3.2.2.23"/>
    </reaction>
</comment>
<evidence type="ECO:0000256" key="3">
    <source>
        <dbReference type="ARBA" id="ARBA00022763"/>
    </source>
</evidence>
<evidence type="ECO:0000256" key="10">
    <source>
        <dbReference type="SAM" id="MobiDB-lite"/>
    </source>
</evidence>
<organism evidence="12 13">
    <name type="scientific">Absidia repens</name>
    <dbReference type="NCBI Taxonomy" id="90262"/>
    <lineage>
        <taxon>Eukaryota</taxon>
        <taxon>Fungi</taxon>
        <taxon>Fungi incertae sedis</taxon>
        <taxon>Mucoromycota</taxon>
        <taxon>Mucoromycotina</taxon>
        <taxon>Mucoromycetes</taxon>
        <taxon>Mucorales</taxon>
        <taxon>Cunninghamellaceae</taxon>
        <taxon>Absidia</taxon>
    </lineage>
</organism>
<evidence type="ECO:0000256" key="6">
    <source>
        <dbReference type="ARBA" id="ARBA00023204"/>
    </source>
</evidence>
<dbReference type="GO" id="GO:0008534">
    <property type="term" value="F:oxidized purine nucleobase lesion DNA N-glycosylase activity"/>
    <property type="evidence" value="ECO:0007669"/>
    <property type="project" value="UniProtKB-EC"/>
</dbReference>
<dbReference type="GO" id="GO:0008270">
    <property type="term" value="F:zinc ion binding"/>
    <property type="evidence" value="ECO:0007669"/>
    <property type="project" value="InterPro"/>
</dbReference>
<dbReference type="Pfam" id="PF01149">
    <property type="entry name" value="Fapy_DNA_glyco"/>
    <property type="match status" value="1"/>
</dbReference>
<dbReference type="InterPro" id="IPR012319">
    <property type="entry name" value="FPG_cat"/>
</dbReference>
<keyword evidence="13" id="KW-1185">Reference proteome</keyword>
<evidence type="ECO:0000256" key="7">
    <source>
        <dbReference type="ARBA" id="ARBA00023239"/>
    </source>
</evidence>
<dbReference type="Proteomes" id="UP000193560">
    <property type="component" value="Unassembled WGS sequence"/>
</dbReference>
<dbReference type="SUPFAM" id="SSF81624">
    <property type="entry name" value="N-terminal domain of MutM-like DNA repair proteins"/>
    <property type="match status" value="1"/>
</dbReference>
<keyword evidence="3" id="KW-0227">DNA damage</keyword>
<dbReference type="GO" id="GO:0003906">
    <property type="term" value="F:DNA-(apurinic or apyrimidinic site) endonuclease activity"/>
    <property type="evidence" value="ECO:0007669"/>
    <property type="project" value="InterPro"/>
</dbReference>
<dbReference type="GO" id="GO:0016829">
    <property type="term" value="F:lyase activity"/>
    <property type="evidence" value="ECO:0007669"/>
    <property type="project" value="UniProtKB-KW"/>
</dbReference>
<dbReference type="InterPro" id="IPR015886">
    <property type="entry name" value="H2TH_FPG"/>
</dbReference>
<dbReference type="AlphaFoldDB" id="A0A1X2I6V6"/>
<name>A0A1X2I6V6_9FUNG</name>
<evidence type="ECO:0000256" key="2">
    <source>
        <dbReference type="ARBA" id="ARBA00009409"/>
    </source>
</evidence>
<evidence type="ECO:0000256" key="9">
    <source>
        <dbReference type="ARBA" id="ARBA00023295"/>
    </source>
</evidence>
<accession>A0A1X2I6V6</accession>
<proteinExistence type="inferred from homology"/>
<dbReference type="GO" id="GO:0005634">
    <property type="term" value="C:nucleus"/>
    <property type="evidence" value="ECO:0007669"/>
    <property type="project" value="TreeGrafter"/>
</dbReference>
<dbReference type="GO" id="GO:0003684">
    <property type="term" value="F:damaged DNA binding"/>
    <property type="evidence" value="ECO:0007669"/>
    <property type="project" value="InterPro"/>
</dbReference>